<evidence type="ECO:0000259" key="24">
    <source>
        <dbReference type="Pfam" id="PF02932"/>
    </source>
</evidence>
<evidence type="ECO:0000259" key="23">
    <source>
        <dbReference type="Pfam" id="PF02931"/>
    </source>
</evidence>
<dbReference type="AlphaFoldDB" id="A0A914XEC6"/>
<feature type="transmembrane region" description="Helical" evidence="21">
    <location>
        <begin position="721"/>
        <end position="738"/>
    </location>
</feature>
<dbReference type="Gene3D" id="2.70.170.10">
    <property type="entry name" value="Neurotransmitter-gated ion-channel ligand-binding domain"/>
    <property type="match status" value="1"/>
</dbReference>
<evidence type="ECO:0000256" key="15">
    <source>
        <dbReference type="ARBA" id="ARBA00023180"/>
    </source>
</evidence>
<dbReference type="Gene3D" id="1.20.58.390">
    <property type="entry name" value="Neurotransmitter-gated ion-channel transmembrane domain"/>
    <property type="match status" value="2"/>
</dbReference>
<evidence type="ECO:0000256" key="21">
    <source>
        <dbReference type="RuleBase" id="RU000687"/>
    </source>
</evidence>
<evidence type="ECO:0000256" key="20">
    <source>
        <dbReference type="ARBA" id="ARBA00047475"/>
    </source>
</evidence>
<dbReference type="WBParaSite" id="PSAMB.scaffold768size41636.g8541.t1">
    <property type="protein sequence ID" value="PSAMB.scaffold768size41636.g8541.t1"/>
    <property type="gene ID" value="PSAMB.scaffold768size41636.g8541"/>
</dbReference>
<organism evidence="25 26">
    <name type="scientific">Plectus sambesii</name>
    <dbReference type="NCBI Taxonomy" id="2011161"/>
    <lineage>
        <taxon>Eukaryota</taxon>
        <taxon>Metazoa</taxon>
        <taxon>Ecdysozoa</taxon>
        <taxon>Nematoda</taxon>
        <taxon>Chromadorea</taxon>
        <taxon>Plectida</taxon>
        <taxon>Plectina</taxon>
        <taxon>Plectoidea</taxon>
        <taxon>Plectidae</taxon>
        <taxon>Plectus</taxon>
    </lineage>
</organism>
<name>A0A914XEC6_9BILA</name>
<keyword evidence="14" id="KW-0675">Receptor</keyword>
<evidence type="ECO:0000256" key="11">
    <source>
        <dbReference type="ARBA" id="ARBA00023065"/>
    </source>
</evidence>
<feature type="domain" description="Neurotransmitter-gated ion-channel ligand-binding" evidence="23">
    <location>
        <begin position="436"/>
        <end position="615"/>
    </location>
</feature>
<evidence type="ECO:0000256" key="14">
    <source>
        <dbReference type="ARBA" id="ARBA00023170"/>
    </source>
</evidence>
<keyword evidence="6" id="KW-0328">Glycosyltransferase</keyword>
<dbReference type="InterPro" id="IPR006202">
    <property type="entry name" value="Neur_chan_lig-bd"/>
</dbReference>
<dbReference type="CDD" id="cd03784">
    <property type="entry name" value="GT1_Gtf-like"/>
    <property type="match status" value="1"/>
</dbReference>
<dbReference type="InterPro" id="IPR038050">
    <property type="entry name" value="Neuro_actylchol_rec"/>
</dbReference>
<dbReference type="InterPro" id="IPR002394">
    <property type="entry name" value="Nicotinic_acetylcholine_rcpt"/>
</dbReference>
<proteinExistence type="inferred from homology"/>
<dbReference type="Proteomes" id="UP000887566">
    <property type="component" value="Unplaced"/>
</dbReference>
<dbReference type="FunFam" id="2.70.170.10:FF:000016">
    <property type="entry name" value="Nicotinic acetylcholine receptor subunit"/>
    <property type="match status" value="1"/>
</dbReference>
<dbReference type="GO" id="GO:0004888">
    <property type="term" value="F:transmembrane signaling receptor activity"/>
    <property type="evidence" value="ECO:0007669"/>
    <property type="project" value="InterPro"/>
</dbReference>
<keyword evidence="10" id="KW-0770">Synapse</keyword>
<keyword evidence="8 21" id="KW-0812">Transmembrane</keyword>
<keyword evidence="11 21" id="KW-0406">Ion transport</keyword>
<keyword evidence="13" id="KW-1015">Disulfide bond</keyword>
<dbReference type="PRINTS" id="PR00252">
    <property type="entry name" value="NRIONCHANNEL"/>
</dbReference>
<dbReference type="PANTHER" id="PTHR48043:SF143">
    <property type="entry name" value="UDP-GLUCURONOSYLTRANSFERASE"/>
    <property type="match status" value="1"/>
</dbReference>
<protein>
    <recommendedName>
        <fullName evidence="3">glucuronosyltransferase</fullName>
        <ecNumber evidence="3">2.4.1.17</ecNumber>
    </recommendedName>
</protein>
<dbReference type="InterPro" id="IPR018000">
    <property type="entry name" value="Neurotransmitter_ion_chnl_CS"/>
</dbReference>
<dbReference type="FunFam" id="3.40.50.2000:FF:000021">
    <property type="entry name" value="UDP-glucuronosyltransferase"/>
    <property type="match status" value="1"/>
</dbReference>
<feature type="transmembrane region" description="Helical" evidence="21">
    <location>
        <begin position="876"/>
        <end position="899"/>
    </location>
</feature>
<feature type="region of interest" description="Disordered" evidence="22">
    <location>
        <begin position="959"/>
        <end position="991"/>
    </location>
</feature>
<evidence type="ECO:0000256" key="10">
    <source>
        <dbReference type="ARBA" id="ARBA00023018"/>
    </source>
</evidence>
<feature type="transmembrane region" description="Helical" evidence="21">
    <location>
        <begin position="616"/>
        <end position="636"/>
    </location>
</feature>
<evidence type="ECO:0000256" key="16">
    <source>
        <dbReference type="ARBA" id="ARBA00023257"/>
    </source>
</evidence>
<dbReference type="CDD" id="cd18997">
    <property type="entry name" value="LGIC_ECD_nAChR"/>
    <property type="match status" value="1"/>
</dbReference>
<comment type="similarity">
    <text evidence="1">Belongs to the ligand-gated ion channel (TC 1.A.9) family. Acetylcholine receptor (TC 1.A.9.1) subfamily.</text>
</comment>
<keyword evidence="18 21" id="KW-0407">Ion channel</keyword>
<evidence type="ECO:0000256" key="8">
    <source>
        <dbReference type="ARBA" id="ARBA00022692"/>
    </source>
</evidence>
<dbReference type="NCBIfam" id="TIGR00860">
    <property type="entry name" value="LIC"/>
    <property type="match status" value="1"/>
</dbReference>
<evidence type="ECO:0000313" key="26">
    <source>
        <dbReference type="WBParaSite" id="PSAMB.scaffold768size41636.g8541.t1"/>
    </source>
</evidence>
<evidence type="ECO:0000256" key="22">
    <source>
        <dbReference type="SAM" id="MobiDB-lite"/>
    </source>
</evidence>
<reference evidence="26" key="1">
    <citation type="submission" date="2022-11" db="UniProtKB">
        <authorList>
            <consortium name="WormBaseParasite"/>
        </authorList>
    </citation>
    <scope>IDENTIFICATION</scope>
</reference>
<evidence type="ECO:0000256" key="7">
    <source>
        <dbReference type="ARBA" id="ARBA00022679"/>
    </source>
</evidence>
<dbReference type="GO" id="GO:0015020">
    <property type="term" value="F:glucuronosyltransferase activity"/>
    <property type="evidence" value="ECO:0007669"/>
    <property type="project" value="UniProtKB-EC"/>
</dbReference>
<evidence type="ECO:0000256" key="17">
    <source>
        <dbReference type="ARBA" id="ARBA00023286"/>
    </source>
</evidence>
<keyword evidence="5" id="KW-1003">Cell membrane</keyword>
<dbReference type="EC" id="2.4.1.17" evidence="3"/>
<comment type="catalytic activity">
    <reaction evidence="20">
        <text>glucuronate acceptor + UDP-alpha-D-glucuronate = acceptor beta-D-glucuronoside + UDP + H(+)</text>
        <dbReference type="Rhea" id="RHEA:21032"/>
        <dbReference type="ChEBI" id="CHEBI:15378"/>
        <dbReference type="ChEBI" id="CHEBI:58052"/>
        <dbReference type="ChEBI" id="CHEBI:58223"/>
        <dbReference type="ChEBI" id="CHEBI:132367"/>
        <dbReference type="ChEBI" id="CHEBI:132368"/>
        <dbReference type="EC" id="2.4.1.17"/>
    </reaction>
</comment>
<dbReference type="InterPro" id="IPR036734">
    <property type="entry name" value="Neur_chan_lig-bd_sf"/>
</dbReference>
<evidence type="ECO:0000256" key="19">
    <source>
        <dbReference type="ARBA" id="ARBA00034104"/>
    </source>
</evidence>
<evidence type="ECO:0000256" key="5">
    <source>
        <dbReference type="ARBA" id="ARBA00022475"/>
    </source>
</evidence>
<keyword evidence="17" id="KW-1071">Ligand-gated ion channel</keyword>
<keyword evidence="16" id="KW-0628">Postsynaptic cell membrane</keyword>
<evidence type="ECO:0000256" key="9">
    <source>
        <dbReference type="ARBA" id="ARBA00022989"/>
    </source>
</evidence>
<accession>A0A914XEC6</accession>
<dbReference type="InterPro" id="IPR002213">
    <property type="entry name" value="UDP_glucos_trans"/>
</dbReference>
<evidence type="ECO:0000256" key="13">
    <source>
        <dbReference type="ARBA" id="ARBA00023157"/>
    </source>
</evidence>
<dbReference type="InterPro" id="IPR006201">
    <property type="entry name" value="Neur_channel"/>
</dbReference>
<dbReference type="SUPFAM" id="SSF53756">
    <property type="entry name" value="UDP-Glycosyltransferase/glycogen phosphorylase"/>
    <property type="match status" value="1"/>
</dbReference>
<keyword evidence="25" id="KW-1185">Reference proteome</keyword>
<dbReference type="PRINTS" id="PR00254">
    <property type="entry name" value="NICOTINICR"/>
</dbReference>
<evidence type="ECO:0000313" key="25">
    <source>
        <dbReference type="Proteomes" id="UP000887566"/>
    </source>
</evidence>
<keyword evidence="7" id="KW-0808">Transferase</keyword>
<dbReference type="Gene3D" id="3.40.50.2000">
    <property type="entry name" value="Glycogen Phosphorylase B"/>
    <property type="match status" value="1"/>
</dbReference>
<dbReference type="PANTHER" id="PTHR48043">
    <property type="entry name" value="EG:EG0003.4 PROTEIN-RELATED"/>
    <property type="match status" value="1"/>
</dbReference>
<feature type="transmembrane region" description="Helical" evidence="21">
    <location>
        <begin position="678"/>
        <end position="701"/>
    </location>
</feature>
<dbReference type="GO" id="GO:0022848">
    <property type="term" value="F:acetylcholine-gated monoatomic cation-selective channel activity"/>
    <property type="evidence" value="ECO:0007669"/>
    <property type="project" value="InterPro"/>
</dbReference>
<evidence type="ECO:0000256" key="2">
    <source>
        <dbReference type="ARBA" id="ARBA00009995"/>
    </source>
</evidence>
<comment type="subcellular location">
    <subcellularLocation>
        <location evidence="19">Postsynaptic cell membrane</location>
        <topology evidence="19">Multi-pass membrane protein</topology>
    </subcellularLocation>
</comment>
<dbReference type="SUPFAM" id="SSF90112">
    <property type="entry name" value="Neurotransmitter-gated ion-channel transmembrane pore"/>
    <property type="match status" value="1"/>
</dbReference>
<evidence type="ECO:0000256" key="12">
    <source>
        <dbReference type="ARBA" id="ARBA00023136"/>
    </source>
</evidence>
<evidence type="ECO:0000256" key="18">
    <source>
        <dbReference type="ARBA" id="ARBA00023303"/>
    </source>
</evidence>
<evidence type="ECO:0000256" key="6">
    <source>
        <dbReference type="ARBA" id="ARBA00022676"/>
    </source>
</evidence>
<dbReference type="GO" id="GO:0045211">
    <property type="term" value="C:postsynaptic membrane"/>
    <property type="evidence" value="ECO:0007669"/>
    <property type="project" value="UniProtKB-SubCell"/>
</dbReference>
<dbReference type="PROSITE" id="PS00236">
    <property type="entry name" value="NEUROTR_ION_CHANNEL"/>
    <property type="match status" value="1"/>
</dbReference>
<keyword evidence="9 21" id="KW-1133">Transmembrane helix</keyword>
<comment type="similarity">
    <text evidence="2">Belongs to the UDP-glycosyltransferase family.</text>
</comment>
<keyword evidence="4 21" id="KW-0813">Transport</keyword>
<dbReference type="InterPro" id="IPR050271">
    <property type="entry name" value="UDP-glycosyltransferase"/>
</dbReference>
<dbReference type="Pfam" id="PF00201">
    <property type="entry name" value="UDPGT"/>
    <property type="match status" value="1"/>
</dbReference>
<evidence type="ECO:0000256" key="4">
    <source>
        <dbReference type="ARBA" id="ARBA00022448"/>
    </source>
</evidence>
<feature type="transmembrane region" description="Helical" evidence="21">
    <location>
        <begin position="648"/>
        <end position="666"/>
    </location>
</feature>
<dbReference type="Pfam" id="PF02932">
    <property type="entry name" value="Neur_chan_memb"/>
    <property type="match status" value="1"/>
</dbReference>
<keyword evidence="12 21" id="KW-0472">Membrane</keyword>
<dbReference type="SUPFAM" id="SSF63712">
    <property type="entry name" value="Nicotinic receptor ligand binding domain-like"/>
    <property type="match status" value="1"/>
</dbReference>
<dbReference type="InterPro" id="IPR036719">
    <property type="entry name" value="Neuro-gated_channel_TM_sf"/>
</dbReference>
<dbReference type="InterPro" id="IPR006029">
    <property type="entry name" value="Neurotrans-gated_channel_TM"/>
</dbReference>
<evidence type="ECO:0000256" key="3">
    <source>
        <dbReference type="ARBA" id="ARBA00012544"/>
    </source>
</evidence>
<dbReference type="CDD" id="cd19051">
    <property type="entry name" value="LGIC_TM_cation"/>
    <property type="match status" value="1"/>
</dbReference>
<evidence type="ECO:0000256" key="1">
    <source>
        <dbReference type="ARBA" id="ARBA00009237"/>
    </source>
</evidence>
<dbReference type="Pfam" id="PF02931">
    <property type="entry name" value="Neur_chan_LBD"/>
    <property type="match status" value="1"/>
</dbReference>
<feature type="domain" description="Neurotransmitter-gated ion-channel transmembrane" evidence="24">
    <location>
        <begin position="622"/>
        <end position="888"/>
    </location>
</feature>
<keyword evidence="15" id="KW-0325">Glycoprotein</keyword>
<sequence length="991" mass="112358">MRIAETLAKAGHDVVLYLPQYDKESGNIGSTLAKQIKLDVGENKFADLLKFNEEYVFSPSAFGTIKHFLQIPVILTAICESIALNTKAMDELRSYKFDVAIFEQLDLCGAGIVHLLGIPSRIWLSSQSMMEQMSFFVGVPEPLSYVPASAEADLSDRMTYSQRCQNILIASISLAFHYYMATTTTNMFRRNFGADFPHLDRIAGDSALIFVNSEEFLDFPRPILHKTVYVGGLGLKESKPLDEKYEKLMNIGRKGTVLVSLGSIVKTSGMPMPLKEQLFAAFAHFPDYHFLFKIDKADSVSKELAKRAKNVQVVEWMPQVDLLGHKNMKVFITHGGLNGVMEAAYAGVPMITVGMFADQYRNGRAAERNGYGYSLSKKNLTTESVSTALNTVLDNESYKKNALRISRIMRTKPFRAEDRVVEWTQFLAEFKQLPELEQIITVNEQDQVIELNAWLKYVWKDHYLSWDPNEHQGIGDVRIPGDRTIWMPDVLLYNSADEKFDSTFHSNLVVYSSGEIHWIPPGILRSSCKMDITWFPFDDQICFLKFGSWTYNGNKIDLQIDSDEGKPPQMDLSEYIPSSEWSLVDVFAAREVLYYVCCPEPYPTAKFYLRIRRRTLYYGINLIIPSLLISIMTLLAFCLPPHDMSEKIGFQTTILLSVCFFLTIVSDMTPHTSEAVPLLGVFFSTLTLIVSISTAFTITVLNLRYRQPQNCEMTPVLKTVFLVWLPWFLMMHRPGYVLTKKEAIKLKKDEEDLPEVDIHSNGIEEHFEDTEKWMRYTAKDRLTLQRKVGDGIFFRRRPTNRRTRKTTFYNQRIQKCMDLLTDKSSPDHDESMVAILLSLGKVHSRLAYITGRMERKADISAQGEDWKFASMAVDRLCLFLFSAFLIISVCGILFSAPYLHDCRNEARSSAAAADGNGAGDVDAQPAQAVFSRYFAPPRPPPPAPGAYARQAVRDEIVSIEPHPLPSSRTHARLSTAGYGNPLQRRQVATAT</sequence>